<comment type="caution">
    <text evidence="1">The sequence shown here is derived from an EMBL/GenBank/DDBJ whole genome shotgun (WGS) entry which is preliminary data.</text>
</comment>
<dbReference type="EMBL" id="JAEKJA010000007">
    <property type="protein sequence ID" value="MBJ3775994.1"/>
    <property type="molecule type" value="Genomic_DNA"/>
</dbReference>
<proteinExistence type="predicted"/>
<dbReference type="AlphaFoldDB" id="A0A934ML33"/>
<sequence>MQVRVDLQRKIIVMTLSRADFQGLESIVQWLIGHFYEPWIDDTMLAVSRDDLRAVNALMREVDRRHDTVTLNLTYRQESTLGFALHYARNELYDDPRVRESVRISIEAVAEDLMSRIQRVHDEIRRHEASR</sequence>
<dbReference type="Proteomes" id="UP000609531">
    <property type="component" value="Unassembled WGS sequence"/>
</dbReference>
<accession>A0A934ML33</accession>
<protein>
    <submittedName>
        <fullName evidence="1">Uncharacterized protein</fullName>
    </submittedName>
</protein>
<gene>
    <name evidence="1" type="ORF">JCR33_09870</name>
</gene>
<evidence type="ECO:0000313" key="1">
    <source>
        <dbReference type="EMBL" id="MBJ3775994.1"/>
    </source>
</evidence>
<name>A0A934ML33_9HYPH</name>
<evidence type="ECO:0000313" key="2">
    <source>
        <dbReference type="Proteomes" id="UP000609531"/>
    </source>
</evidence>
<organism evidence="1 2">
    <name type="scientific">Acuticoccus mangrovi</name>
    <dbReference type="NCBI Taxonomy" id="2796142"/>
    <lineage>
        <taxon>Bacteria</taxon>
        <taxon>Pseudomonadati</taxon>
        <taxon>Pseudomonadota</taxon>
        <taxon>Alphaproteobacteria</taxon>
        <taxon>Hyphomicrobiales</taxon>
        <taxon>Amorphaceae</taxon>
        <taxon>Acuticoccus</taxon>
    </lineage>
</organism>
<dbReference type="RefSeq" id="WP_211110196.1">
    <property type="nucleotide sequence ID" value="NZ_JAEKJA010000007.1"/>
</dbReference>
<keyword evidence="2" id="KW-1185">Reference proteome</keyword>
<reference evidence="1" key="1">
    <citation type="submission" date="2020-12" db="EMBL/GenBank/DDBJ databases">
        <title>Bacterial taxonomy.</title>
        <authorList>
            <person name="Pan X."/>
        </authorList>
    </citation>
    <scope>NUCLEOTIDE SEQUENCE</scope>
    <source>
        <strain evidence="1">B2012</strain>
    </source>
</reference>